<organism evidence="2 3">
    <name type="scientific">Alteromonas pelagimontana</name>
    <dbReference type="NCBI Taxonomy" id="1858656"/>
    <lineage>
        <taxon>Bacteria</taxon>
        <taxon>Pseudomonadati</taxon>
        <taxon>Pseudomonadota</taxon>
        <taxon>Gammaproteobacteria</taxon>
        <taxon>Alteromonadales</taxon>
        <taxon>Alteromonadaceae</taxon>
        <taxon>Alteromonas/Salinimonas group</taxon>
        <taxon>Alteromonas</taxon>
    </lineage>
</organism>
<dbReference type="EMBL" id="CP052766">
    <property type="protein sequence ID" value="QJR81689.1"/>
    <property type="molecule type" value="Genomic_DNA"/>
</dbReference>
<reference evidence="3" key="1">
    <citation type="submission" date="2014-12" db="EMBL/GenBank/DDBJ databases">
        <title>Complete genome sequence of a multi-drug resistant Klebsiella pneumoniae.</title>
        <authorList>
            <person name="Hua X."/>
            <person name="Chen Q."/>
            <person name="Li X."/>
            <person name="Feng Y."/>
            <person name="Ruan Z."/>
            <person name="Yu Y."/>
        </authorList>
    </citation>
    <scope>NUCLEOTIDE SEQUENCE [LARGE SCALE GENOMIC DNA]</scope>
    <source>
        <strain evidence="3">5.12</strain>
    </source>
</reference>
<dbReference type="RefSeq" id="WP_075610744.1">
    <property type="nucleotide sequence ID" value="NZ_CP052766.1"/>
</dbReference>
<feature type="domain" description="VOC" evidence="1">
    <location>
        <begin position="1"/>
        <end position="127"/>
    </location>
</feature>
<proteinExistence type="predicted"/>
<protein>
    <submittedName>
        <fullName evidence="2">VOC family protein</fullName>
    </submittedName>
</protein>
<dbReference type="InterPro" id="IPR004360">
    <property type="entry name" value="Glyas_Fos-R_dOase_dom"/>
</dbReference>
<keyword evidence="3" id="KW-1185">Reference proteome</keyword>
<dbReference type="InterPro" id="IPR029068">
    <property type="entry name" value="Glyas_Bleomycin-R_OHBP_Dase"/>
</dbReference>
<dbReference type="PANTHER" id="PTHR35006">
    <property type="entry name" value="GLYOXALASE FAMILY PROTEIN (AFU_ORTHOLOGUE AFUA_5G14830)"/>
    <property type="match status" value="1"/>
</dbReference>
<evidence type="ECO:0000259" key="1">
    <source>
        <dbReference type="PROSITE" id="PS51819"/>
    </source>
</evidence>
<evidence type="ECO:0000313" key="2">
    <source>
        <dbReference type="EMBL" id="QJR81689.1"/>
    </source>
</evidence>
<dbReference type="PANTHER" id="PTHR35006:SF2">
    <property type="entry name" value="GLYOXALASE FAMILY PROTEIN (AFU_ORTHOLOGUE AFUA_5G14830)"/>
    <property type="match status" value="1"/>
</dbReference>
<name>A0A6M4MF20_9ALTE</name>
<dbReference type="Proteomes" id="UP000219285">
    <property type="component" value="Chromosome"/>
</dbReference>
<sequence>MLDHIFINTPDIARAISFYKKALSPLGIHFKLKYDGAEGPPDHPDLHGFGSENRVYFWLREGIAVPDMIHIGFVARSEKEVKAFHQAATAAGARSIEPPGPRLHYDPRYYAAKVCDLDGYTIEAVYKSWQHTS</sequence>
<evidence type="ECO:0000313" key="3">
    <source>
        <dbReference type="Proteomes" id="UP000219285"/>
    </source>
</evidence>
<reference evidence="2 3" key="2">
    <citation type="submission" date="2020-04" db="EMBL/GenBank/DDBJ databases">
        <title>Complete genome sequence of Alteromonas pelagimontana 5.12T.</title>
        <authorList>
            <person name="Sinha R.K."/>
            <person name="Krishnan K.P."/>
            <person name="Kurian J.P."/>
        </authorList>
    </citation>
    <scope>NUCLEOTIDE SEQUENCE [LARGE SCALE GENOMIC DNA]</scope>
    <source>
        <strain evidence="2 3">5.12</strain>
    </source>
</reference>
<dbReference type="PROSITE" id="PS51819">
    <property type="entry name" value="VOC"/>
    <property type="match status" value="1"/>
</dbReference>
<accession>A0A6M4MF20</accession>
<dbReference type="InterPro" id="IPR037523">
    <property type="entry name" value="VOC_core"/>
</dbReference>
<dbReference type="SUPFAM" id="SSF54593">
    <property type="entry name" value="Glyoxalase/Bleomycin resistance protein/Dihydroxybiphenyl dioxygenase"/>
    <property type="match status" value="1"/>
</dbReference>
<dbReference type="AlphaFoldDB" id="A0A6M4MF20"/>
<dbReference type="Pfam" id="PF00903">
    <property type="entry name" value="Glyoxalase"/>
    <property type="match status" value="1"/>
</dbReference>
<dbReference type="CDD" id="cd07262">
    <property type="entry name" value="VOC_like"/>
    <property type="match status" value="1"/>
</dbReference>
<gene>
    <name evidence="2" type="ORF">CA267_013405</name>
</gene>
<dbReference type="Gene3D" id="3.10.180.10">
    <property type="entry name" value="2,3-Dihydroxybiphenyl 1,2-Dioxygenase, domain 1"/>
    <property type="match status" value="1"/>
</dbReference>
<dbReference type="KEGG" id="apel:CA267_013405"/>
<dbReference type="OrthoDB" id="9800438at2"/>